<dbReference type="Gene3D" id="3.40.630.30">
    <property type="match status" value="1"/>
</dbReference>
<evidence type="ECO:0000256" key="1">
    <source>
        <dbReference type="ARBA" id="ARBA00022679"/>
    </source>
</evidence>
<dbReference type="SUPFAM" id="SSF55729">
    <property type="entry name" value="Acyl-CoA N-acyltransferases (Nat)"/>
    <property type="match status" value="1"/>
</dbReference>
<keyword evidence="5" id="KW-1185">Reference proteome</keyword>
<evidence type="ECO:0000313" key="5">
    <source>
        <dbReference type="Proteomes" id="UP000199424"/>
    </source>
</evidence>
<gene>
    <name evidence="4" type="ORF">SAMN04488070_0787</name>
</gene>
<dbReference type="AlphaFoldDB" id="A0A1I6GJ34"/>
<reference evidence="5" key="1">
    <citation type="submission" date="2016-10" db="EMBL/GenBank/DDBJ databases">
        <authorList>
            <person name="Varghese N."/>
            <person name="Submissions S."/>
        </authorList>
    </citation>
    <scope>NUCLEOTIDE SEQUENCE [LARGE SCALE GENOMIC DNA]</scope>
    <source>
        <strain evidence="5">CGMCC 1.7285</strain>
    </source>
</reference>
<evidence type="ECO:0000259" key="3">
    <source>
        <dbReference type="PROSITE" id="PS51186"/>
    </source>
</evidence>
<feature type="domain" description="N-acetyltransferase" evidence="3">
    <location>
        <begin position="8"/>
        <end position="160"/>
    </location>
</feature>
<dbReference type="InterPro" id="IPR050680">
    <property type="entry name" value="YpeA/RimI_acetyltransf"/>
</dbReference>
<dbReference type="EMBL" id="FOYU01000001">
    <property type="protein sequence ID" value="SFR42141.1"/>
    <property type="molecule type" value="Genomic_DNA"/>
</dbReference>
<proteinExistence type="predicted"/>
<evidence type="ECO:0000256" key="2">
    <source>
        <dbReference type="ARBA" id="ARBA00023315"/>
    </source>
</evidence>
<dbReference type="PANTHER" id="PTHR43420">
    <property type="entry name" value="ACETYLTRANSFERASE"/>
    <property type="match status" value="1"/>
</dbReference>
<dbReference type="InterPro" id="IPR016181">
    <property type="entry name" value="Acyl_CoA_acyltransferase"/>
</dbReference>
<dbReference type="Pfam" id="PF00583">
    <property type="entry name" value="Acetyltransf_1"/>
    <property type="match status" value="1"/>
</dbReference>
<dbReference type="PROSITE" id="PS51186">
    <property type="entry name" value="GNAT"/>
    <property type="match status" value="1"/>
</dbReference>
<keyword evidence="1 4" id="KW-0808">Transferase</keyword>
<accession>A0A1I6GJ34</accession>
<organism evidence="4 5">
    <name type="scientific">Pseudidiomarina maritima</name>
    <dbReference type="NCBI Taxonomy" id="519453"/>
    <lineage>
        <taxon>Bacteria</taxon>
        <taxon>Pseudomonadati</taxon>
        <taxon>Pseudomonadota</taxon>
        <taxon>Gammaproteobacteria</taxon>
        <taxon>Alteromonadales</taxon>
        <taxon>Idiomarinaceae</taxon>
        <taxon>Pseudidiomarina</taxon>
    </lineage>
</organism>
<dbReference type="InterPro" id="IPR000182">
    <property type="entry name" value="GNAT_dom"/>
</dbReference>
<dbReference type="RefSeq" id="WP_092855479.1">
    <property type="nucleotide sequence ID" value="NZ_FOYU01000001.1"/>
</dbReference>
<evidence type="ECO:0000313" key="4">
    <source>
        <dbReference type="EMBL" id="SFR42141.1"/>
    </source>
</evidence>
<sequence length="161" mass="18448">MQKNNISLKFLADAPELSATIAKWYYDEWGSDENEVTYDYIYDVVINKASNKNQLPLSIILMVNDELAGVAELKFRENKNHPEYTHWLGGIYVDSKFRGLGLSAQLIERAKQVAKELAVKDLYLQAEPHNVALYEKHGFQQFHEAKHAGIKTTIMLTHLPK</sequence>
<protein>
    <submittedName>
        <fullName evidence="4">Acetyltransferase (GNAT) family protein</fullName>
    </submittedName>
</protein>
<dbReference type="Proteomes" id="UP000199424">
    <property type="component" value="Unassembled WGS sequence"/>
</dbReference>
<name>A0A1I6GJ34_9GAMM</name>
<dbReference type="CDD" id="cd04301">
    <property type="entry name" value="NAT_SF"/>
    <property type="match status" value="1"/>
</dbReference>
<dbReference type="GO" id="GO:0016747">
    <property type="term" value="F:acyltransferase activity, transferring groups other than amino-acyl groups"/>
    <property type="evidence" value="ECO:0007669"/>
    <property type="project" value="InterPro"/>
</dbReference>
<keyword evidence="2" id="KW-0012">Acyltransferase</keyword>